<accession>A0A1H5V1K2</accession>
<dbReference type="InterPro" id="IPR017853">
    <property type="entry name" value="GH"/>
</dbReference>
<name>A0A1H5V1K2_9PROT</name>
<evidence type="ECO:0008006" key="4">
    <source>
        <dbReference type="Google" id="ProtNLM"/>
    </source>
</evidence>
<dbReference type="RefSeq" id="WP_103966418.1">
    <property type="nucleotide sequence ID" value="NZ_FNUX01000010.1"/>
</dbReference>
<dbReference type="OrthoDB" id="4047605at2"/>
<feature type="transmembrane region" description="Helical" evidence="1">
    <location>
        <begin position="26"/>
        <end position="49"/>
    </location>
</feature>
<evidence type="ECO:0000256" key="1">
    <source>
        <dbReference type="SAM" id="Phobius"/>
    </source>
</evidence>
<keyword evidence="1" id="KW-0472">Membrane</keyword>
<dbReference type="Gene3D" id="3.20.20.80">
    <property type="entry name" value="Glycosidases"/>
    <property type="match status" value="1"/>
</dbReference>
<sequence>MKTNNRLLIINSKTLTISTSIRQAHILVTALLFIVSMILVPLNVVAAIADPTAVKWHPGHYYIIKGSKKNNADYLSQVYSELDATPALNGMMIRYFWNDLEKGKGVYDFSSIDKRLAELSARGKRLVIQVQTKSFNNRHVVPNYMKTAEYEGGQFPFYSAISHTLGGYNIKLWNVQVRSRLVALMRALGTRYNSHPYFEAVSIIETPMGQPSTPLTSAQATKYYDNWIHVHKQMRLFFPNTVTMQEVNYPRSIIKSFVTRLKDAGVALSSPDLLIDEPDLFFPGTQWNSDKGIYNYYSEFSGLMAMAPTVMPTNYHSTRKVGGYKPTITEMLTFARDKLHANYIFWAREEHYLQVLEVLNQSAQKTNAGGLDPTCPAAYSSCVK</sequence>
<reference evidence="2 3" key="1">
    <citation type="submission" date="2016-10" db="EMBL/GenBank/DDBJ databases">
        <authorList>
            <person name="de Groot N.N."/>
        </authorList>
    </citation>
    <scope>NUCLEOTIDE SEQUENCE [LARGE SCALE GENOMIC DNA]</scope>
    <source>
        <strain evidence="2 3">Nm13</strain>
    </source>
</reference>
<keyword evidence="1" id="KW-0812">Transmembrane</keyword>
<proteinExistence type="predicted"/>
<dbReference type="Proteomes" id="UP000236753">
    <property type="component" value="Unassembled WGS sequence"/>
</dbReference>
<evidence type="ECO:0000313" key="3">
    <source>
        <dbReference type="Proteomes" id="UP000236753"/>
    </source>
</evidence>
<protein>
    <recommendedName>
        <fullName evidence="4">Glycoside hydrolase family 42 N-terminal domain-containing protein</fullName>
    </recommendedName>
</protein>
<evidence type="ECO:0000313" key="2">
    <source>
        <dbReference type="EMBL" id="SEF81179.1"/>
    </source>
</evidence>
<dbReference type="AlphaFoldDB" id="A0A1H5V1K2"/>
<organism evidence="2 3">
    <name type="scientific">Nitrosomonas ureae</name>
    <dbReference type="NCBI Taxonomy" id="44577"/>
    <lineage>
        <taxon>Bacteria</taxon>
        <taxon>Pseudomonadati</taxon>
        <taxon>Pseudomonadota</taxon>
        <taxon>Betaproteobacteria</taxon>
        <taxon>Nitrosomonadales</taxon>
        <taxon>Nitrosomonadaceae</taxon>
        <taxon>Nitrosomonas</taxon>
    </lineage>
</organism>
<dbReference type="EMBL" id="FNUX01000010">
    <property type="protein sequence ID" value="SEF81179.1"/>
    <property type="molecule type" value="Genomic_DNA"/>
</dbReference>
<gene>
    <name evidence="2" type="ORF">SAMN05216334_11078</name>
</gene>
<keyword evidence="1" id="KW-1133">Transmembrane helix</keyword>
<dbReference type="SUPFAM" id="SSF51445">
    <property type="entry name" value="(Trans)glycosidases"/>
    <property type="match status" value="1"/>
</dbReference>